<evidence type="ECO:0000256" key="3">
    <source>
        <dbReference type="ARBA" id="ARBA00022989"/>
    </source>
</evidence>
<dbReference type="OrthoDB" id="10398244at2759"/>
<evidence type="ECO:0000256" key="4">
    <source>
        <dbReference type="ARBA" id="ARBA00023136"/>
    </source>
</evidence>
<dbReference type="Pfam" id="PF01925">
    <property type="entry name" value="TauE"/>
    <property type="match status" value="1"/>
</dbReference>
<evidence type="ECO:0008006" key="8">
    <source>
        <dbReference type="Google" id="ProtNLM"/>
    </source>
</evidence>
<dbReference type="PANTHER" id="PTHR43701">
    <property type="entry name" value="MEMBRANE TRANSPORTER PROTEIN MJ0441-RELATED"/>
    <property type="match status" value="1"/>
</dbReference>
<evidence type="ECO:0000256" key="1">
    <source>
        <dbReference type="ARBA" id="ARBA00004141"/>
    </source>
</evidence>
<evidence type="ECO:0000256" key="2">
    <source>
        <dbReference type="ARBA" id="ARBA00022692"/>
    </source>
</evidence>
<keyword evidence="3 5" id="KW-1133">Transmembrane helix</keyword>
<dbReference type="Proteomes" id="UP000604046">
    <property type="component" value="Unassembled WGS sequence"/>
</dbReference>
<accession>A0A812LJZ7</accession>
<evidence type="ECO:0000256" key="5">
    <source>
        <dbReference type="SAM" id="Phobius"/>
    </source>
</evidence>
<gene>
    <name evidence="6" type="ORF">SNAT2548_LOCUS11725</name>
</gene>
<feature type="transmembrane region" description="Helical" evidence="5">
    <location>
        <begin position="269"/>
        <end position="288"/>
    </location>
</feature>
<feature type="transmembrane region" description="Helical" evidence="5">
    <location>
        <begin position="144"/>
        <end position="163"/>
    </location>
</feature>
<evidence type="ECO:0000313" key="7">
    <source>
        <dbReference type="Proteomes" id="UP000604046"/>
    </source>
</evidence>
<feature type="transmembrane region" description="Helical" evidence="5">
    <location>
        <begin position="209"/>
        <end position="235"/>
    </location>
</feature>
<keyword evidence="4 5" id="KW-0472">Membrane</keyword>
<comment type="subcellular location">
    <subcellularLocation>
        <location evidence="1">Membrane</location>
        <topology evidence="1">Multi-pass membrane protein</topology>
    </subcellularLocation>
</comment>
<evidence type="ECO:0000313" key="6">
    <source>
        <dbReference type="EMBL" id="CAE7246527.1"/>
    </source>
</evidence>
<keyword evidence="7" id="KW-1185">Reference proteome</keyword>
<sequence>MAHSRPKLQLRLPGMIRRALLRCTRSAAQKPDAAHLGESGVSSRQITLCGVSSLSAGVVYGAVGVGSGIVSIAGLTRLVGLPQLQAIGTSTPGQAFSSISGAAIWSFDGCCDLATAACLGVPGLFGALFGLNVASKLPEAKLRLGFAGMLCLIIAPLAARSAYMGCSDSSDKEAAASSQLKARRPFMARLRDDVEKLKGDPARAACHCVVGAGIGVLTGSLATGDSMLMILYLIASGFEQRLALGTTLLASSLPYLLTVVVHLGRGSAVPVLVPASMISMCLGSCLGAQVSCKSLSNEQLQTGLAGGALTVGLLTARDVLKRF</sequence>
<proteinExistence type="predicted"/>
<organism evidence="6 7">
    <name type="scientific">Symbiodinium natans</name>
    <dbReference type="NCBI Taxonomy" id="878477"/>
    <lineage>
        <taxon>Eukaryota</taxon>
        <taxon>Sar</taxon>
        <taxon>Alveolata</taxon>
        <taxon>Dinophyceae</taxon>
        <taxon>Suessiales</taxon>
        <taxon>Symbiodiniaceae</taxon>
        <taxon>Symbiodinium</taxon>
    </lineage>
</organism>
<dbReference type="GO" id="GO:0016020">
    <property type="term" value="C:membrane"/>
    <property type="evidence" value="ECO:0007669"/>
    <property type="project" value="UniProtKB-SubCell"/>
</dbReference>
<keyword evidence="2 5" id="KW-0812">Transmembrane</keyword>
<reference evidence="6" key="1">
    <citation type="submission" date="2021-02" db="EMBL/GenBank/DDBJ databases">
        <authorList>
            <person name="Dougan E. K."/>
            <person name="Rhodes N."/>
            <person name="Thang M."/>
            <person name="Chan C."/>
        </authorList>
    </citation>
    <scope>NUCLEOTIDE SEQUENCE</scope>
</reference>
<dbReference type="InterPro" id="IPR002781">
    <property type="entry name" value="TM_pro_TauE-like"/>
</dbReference>
<name>A0A812LJZ7_9DINO</name>
<feature type="transmembrane region" description="Helical" evidence="5">
    <location>
        <begin position="113"/>
        <end position="132"/>
    </location>
</feature>
<dbReference type="AlphaFoldDB" id="A0A812LJZ7"/>
<dbReference type="EMBL" id="CAJNDS010001084">
    <property type="protein sequence ID" value="CAE7246527.1"/>
    <property type="molecule type" value="Genomic_DNA"/>
</dbReference>
<dbReference type="PANTHER" id="PTHR43701:SF2">
    <property type="entry name" value="MEMBRANE TRANSPORTER PROTEIN YJNA-RELATED"/>
    <property type="match status" value="1"/>
</dbReference>
<protein>
    <recommendedName>
        <fullName evidence="8">Membrane transporter protein</fullName>
    </recommendedName>
</protein>
<dbReference type="InterPro" id="IPR051598">
    <property type="entry name" value="TSUP/Inactive_protease-like"/>
</dbReference>
<comment type="caution">
    <text evidence="6">The sequence shown here is derived from an EMBL/GenBank/DDBJ whole genome shotgun (WGS) entry which is preliminary data.</text>
</comment>
<feature type="transmembrane region" description="Helical" evidence="5">
    <location>
        <begin position="242"/>
        <end position="263"/>
    </location>
</feature>